<evidence type="ECO:0000256" key="5">
    <source>
        <dbReference type="ARBA" id="ARBA00022714"/>
    </source>
</evidence>
<keyword evidence="12" id="KW-0472">Membrane</keyword>
<keyword evidence="11" id="KW-0805">Transcription regulation</keyword>
<evidence type="ECO:0000256" key="2">
    <source>
        <dbReference type="ARBA" id="ARBA00004370"/>
    </source>
</evidence>
<evidence type="ECO:0000256" key="16">
    <source>
        <dbReference type="SAM" id="MobiDB-lite"/>
    </source>
</evidence>
<dbReference type="PROSITE" id="PS51296">
    <property type="entry name" value="RIESKE"/>
    <property type="match status" value="1"/>
</dbReference>
<keyword evidence="6" id="KW-0479">Metal-binding</keyword>
<comment type="caution">
    <text evidence="18">The sequence shown here is derived from an EMBL/GenBank/DDBJ whole genome shotgun (WGS) entry which is preliminary data.</text>
</comment>
<evidence type="ECO:0000256" key="10">
    <source>
        <dbReference type="ARBA" id="ARBA00023014"/>
    </source>
</evidence>
<dbReference type="Gene3D" id="2.102.10.10">
    <property type="entry name" value="Rieske [2Fe-2S] iron-sulphur domain"/>
    <property type="match status" value="1"/>
</dbReference>
<keyword evidence="4" id="KW-0812">Transmembrane</keyword>
<dbReference type="GO" id="GO:0046872">
    <property type="term" value="F:metal ion binding"/>
    <property type="evidence" value="ECO:0007669"/>
    <property type="project" value="UniProtKB-KW"/>
</dbReference>
<keyword evidence="19" id="KW-1185">Reference proteome</keyword>
<dbReference type="GO" id="GO:0016020">
    <property type="term" value="C:membrane"/>
    <property type="evidence" value="ECO:0007669"/>
    <property type="project" value="UniProtKB-SubCell"/>
</dbReference>
<keyword evidence="5" id="KW-0001">2Fe-2S</keyword>
<dbReference type="GO" id="GO:0005654">
    <property type="term" value="C:nucleoplasm"/>
    <property type="evidence" value="ECO:0007669"/>
    <property type="project" value="UniProtKB-ARBA"/>
</dbReference>
<keyword evidence="15" id="KW-0175">Coiled coil</keyword>
<dbReference type="SUPFAM" id="SSF50022">
    <property type="entry name" value="ISP domain"/>
    <property type="match status" value="1"/>
</dbReference>
<evidence type="ECO:0000313" key="18">
    <source>
        <dbReference type="EMBL" id="KAJ3262594.1"/>
    </source>
</evidence>
<keyword evidence="10" id="KW-0411">Iron-sulfur</keyword>
<evidence type="ECO:0000256" key="7">
    <source>
        <dbReference type="ARBA" id="ARBA00022989"/>
    </source>
</evidence>
<dbReference type="GO" id="GO:0016491">
    <property type="term" value="F:oxidoreductase activity"/>
    <property type="evidence" value="ECO:0007669"/>
    <property type="project" value="UniProtKB-KW"/>
</dbReference>
<dbReference type="InterPro" id="IPR013907">
    <property type="entry name" value="Sds3"/>
</dbReference>
<evidence type="ECO:0000256" key="1">
    <source>
        <dbReference type="ARBA" id="ARBA00004123"/>
    </source>
</evidence>
<evidence type="ECO:0000256" key="13">
    <source>
        <dbReference type="ARBA" id="ARBA00023163"/>
    </source>
</evidence>
<reference evidence="18" key="1">
    <citation type="submission" date="2020-05" db="EMBL/GenBank/DDBJ databases">
        <title>Phylogenomic resolution of chytrid fungi.</title>
        <authorList>
            <person name="Stajich J.E."/>
            <person name="Amses K."/>
            <person name="Simmons R."/>
            <person name="Seto K."/>
            <person name="Myers J."/>
            <person name="Bonds A."/>
            <person name="Quandt C.A."/>
            <person name="Barry K."/>
            <person name="Liu P."/>
            <person name="Grigoriev I."/>
            <person name="Longcore J.E."/>
            <person name="James T.Y."/>
        </authorList>
    </citation>
    <scope>NUCLEOTIDE SEQUENCE</scope>
    <source>
        <strain evidence="18">PLAUS21</strain>
    </source>
</reference>
<evidence type="ECO:0000256" key="4">
    <source>
        <dbReference type="ARBA" id="ARBA00022692"/>
    </source>
</evidence>
<gene>
    <name evidence="18" type="ORF">HK103_000123</name>
</gene>
<organism evidence="18 19">
    <name type="scientific">Boothiomyces macroporosus</name>
    <dbReference type="NCBI Taxonomy" id="261099"/>
    <lineage>
        <taxon>Eukaryota</taxon>
        <taxon>Fungi</taxon>
        <taxon>Fungi incertae sedis</taxon>
        <taxon>Chytridiomycota</taxon>
        <taxon>Chytridiomycota incertae sedis</taxon>
        <taxon>Chytridiomycetes</taxon>
        <taxon>Rhizophydiales</taxon>
        <taxon>Terramycetaceae</taxon>
        <taxon>Boothiomyces</taxon>
    </lineage>
</organism>
<feature type="coiled-coil region" evidence="15">
    <location>
        <begin position="84"/>
        <end position="111"/>
    </location>
</feature>
<dbReference type="Pfam" id="PF08598">
    <property type="entry name" value="Sds3"/>
    <property type="match status" value="1"/>
</dbReference>
<sequence length="573" mass="66111">MLQVLQPESLEQKEKNYELQLEQYHKEIKDIQAGAHPELKNSIELLEIEYNEALLEAEVLKKYQLECSQKVYELERDLCIQEYRGLQEEMLEQLEARKRKLKEDRESFDLGNDGSIDTFKPATRKTTRNGSKLEERKEKRRKPQIQATINLLLKDNEVIDDLNLIRKRRLEFPDLGFSGKILTINSKRTALGTMLDSKVAPADETQINVDQGTDQEHARKLFFEESIDMRKAWYPIFPSEEITSKAPTGFHILGDPIVLYRDPQTQTAVAFADKCAHRSAPLSVGQIMDGKLECRYHGWQYDIDGACSKIPSLLEGRKIPANAKVRKYPTVESDGWVWIWPGNIQDSQACPKPSFPTYWENFDMTPTVQYIDLDIDGSLLMENFLDPSHIPFTHAGTIGKRSMATPLKMNFEFHPDKIVGKSETPERKDDSENYFVFRAPHNVTVAFRDPKQPNMKMDQLFYGIPTTKGHCRFILVQRFGFLQKLEAIPLMRWILKSSFEKYNKKIVMEDYAMLKGQQDRLAAGANAMNSPVAADLMIKTYRNWWRAAMKKKPWFAGYSNDIEDIVLDGCNGC</sequence>
<feature type="region of interest" description="Disordered" evidence="16">
    <location>
        <begin position="112"/>
        <end position="141"/>
    </location>
</feature>
<dbReference type="GO" id="GO:0051537">
    <property type="term" value="F:2 iron, 2 sulfur cluster binding"/>
    <property type="evidence" value="ECO:0007669"/>
    <property type="project" value="UniProtKB-KW"/>
</dbReference>
<evidence type="ECO:0000256" key="15">
    <source>
        <dbReference type="SAM" id="Coils"/>
    </source>
</evidence>
<dbReference type="EMBL" id="JADGKB010000001">
    <property type="protein sequence ID" value="KAJ3262594.1"/>
    <property type="molecule type" value="Genomic_DNA"/>
</dbReference>
<keyword evidence="14" id="KW-0539">Nucleus</keyword>
<dbReference type="Gene3D" id="3.90.380.10">
    <property type="entry name" value="Naphthalene 1,2-dioxygenase Alpha Subunit, Chain A, domain 1"/>
    <property type="match status" value="1"/>
</dbReference>
<keyword evidence="9" id="KW-0408">Iron</keyword>
<accession>A0AAD5UMZ5</accession>
<proteinExistence type="predicted"/>
<dbReference type="GO" id="GO:0005737">
    <property type="term" value="C:cytoplasm"/>
    <property type="evidence" value="ECO:0007669"/>
    <property type="project" value="TreeGrafter"/>
</dbReference>
<evidence type="ECO:0000259" key="17">
    <source>
        <dbReference type="PROSITE" id="PS51296"/>
    </source>
</evidence>
<evidence type="ECO:0000256" key="6">
    <source>
        <dbReference type="ARBA" id="ARBA00022723"/>
    </source>
</evidence>
<protein>
    <recommendedName>
        <fullName evidence="17">Rieske domain-containing protein</fullName>
    </recommendedName>
</protein>
<name>A0AAD5UMZ5_9FUNG</name>
<dbReference type="Pfam" id="PF00355">
    <property type="entry name" value="Rieske"/>
    <property type="match status" value="1"/>
</dbReference>
<keyword evidence="7" id="KW-1133">Transmembrane helix</keyword>
<dbReference type="Pfam" id="PF19112">
    <property type="entry name" value="VanA_C"/>
    <property type="match status" value="1"/>
</dbReference>
<dbReference type="InterPro" id="IPR017941">
    <property type="entry name" value="Rieske_2Fe-2S"/>
</dbReference>
<dbReference type="PANTHER" id="PTHR21266">
    <property type="entry name" value="IRON-SULFUR DOMAIN CONTAINING PROTEIN"/>
    <property type="match status" value="1"/>
</dbReference>
<evidence type="ECO:0000313" key="19">
    <source>
        <dbReference type="Proteomes" id="UP001210925"/>
    </source>
</evidence>
<evidence type="ECO:0000256" key="3">
    <source>
        <dbReference type="ARBA" id="ARBA00022491"/>
    </source>
</evidence>
<evidence type="ECO:0000256" key="12">
    <source>
        <dbReference type="ARBA" id="ARBA00023136"/>
    </source>
</evidence>
<dbReference type="InterPro" id="IPR044043">
    <property type="entry name" value="VanA_C_cat"/>
</dbReference>
<evidence type="ECO:0000256" key="9">
    <source>
        <dbReference type="ARBA" id="ARBA00023004"/>
    </source>
</evidence>
<evidence type="ECO:0000256" key="14">
    <source>
        <dbReference type="ARBA" id="ARBA00023242"/>
    </source>
</evidence>
<keyword evidence="8" id="KW-0560">Oxidoreductase</keyword>
<dbReference type="GO" id="GO:0010468">
    <property type="term" value="P:regulation of gene expression"/>
    <property type="evidence" value="ECO:0007669"/>
    <property type="project" value="UniProtKB-ARBA"/>
</dbReference>
<evidence type="ECO:0000256" key="11">
    <source>
        <dbReference type="ARBA" id="ARBA00023015"/>
    </source>
</evidence>
<dbReference type="SMART" id="SM01401">
    <property type="entry name" value="Sds3"/>
    <property type="match status" value="1"/>
</dbReference>
<evidence type="ECO:0000256" key="8">
    <source>
        <dbReference type="ARBA" id="ARBA00023002"/>
    </source>
</evidence>
<dbReference type="PANTHER" id="PTHR21266:SF32">
    <property type="entry name" value="CHOLESTEROL 7-DESATURASE NVD"/>
    <property type="match status" value="1"/>
</dbReference>
<dbReference type="AlphaFoldDB" id="A0AAD5UMZ5"/>
<keyword evidence="3" id="KW-0678">Repressor</keyword>
<feature type="domain" description="Rieske" evidence="17">
    <location>
        <begin position="233"/>
        <end position="339"/>
    </location>
</feature>
<comment type="subcellular location">
    <subcellularLocation>
        <location evidence="2">Membrane</location>
    </subcellularLocation>
    <subcellularLocation>
        <location evidence="1">Nucleus</location>
    </subcellularLocation>
</comment>
<dbReference type="SUPFAM" id="SSF55961">
    <property type="entry name" value="Bet v1-like"/>
    <property type="match status" value="1"/>
</dbReference>
<dbReference type="InterPro" id="IPR050584">
    <property type="entry name" value="Cholesterol_7-desaturase"/>
</dbReference>
<dbReference type="Proteomes" id="UP001210925">
    <property type="component" value="Unassembled WGS sequence"/>
</dbReference>
<keyword evidence="13" id="KW-0804">Transcription</keyword>
<dbReference type="InterPro" id="IPR036922">
    <property type="entry name" value="Rieske_2Fe-2S_sf"/>
</dbReference>